<dbReference type="Gene3D" id="3.40.50.2000">
    <property type="entry name" value="Glycogen Phosphorylase B"/>
    <property type="match status" value="4"/>
</dbReference>
<name>A0A7J0GRJ6_9ERIC</name>
<accession>A0A7J0GRJ6</accession>
<evidence type="ECO:0000256" key="2">
    <source>
        <dbReference type="ARBA" id="ARBA00022676"/>
    </source>
</evidence>
<comment type="caution">
    <text evidence="5">The sequence shown here is derived from an EMBL/GenBank/DDBJ whole genome shotgun (WGS) entry which is preliminary data.</text>
</comment>
<keyword evidence="3 5" id="KW-0808">Transferase</keyword>
<keyword evidence="6" id="KW-1185">Reference proteome</keyword>
<reference evidence="5 6" key="1">
    <citation type="submission" date="2019-07" db="EMBL/GenBank/DDBJ databases">
        <title>De Novo Assembly of kiwifruit Actinidia rufa.</title>
        <authorList>
            <person name="Sugita-Konishi S."/>
            <person name="Sato K."/>
            <person name="Mori E."/>
            <person name="Abe Y."/>
            <person name="Kisaki G."/>
            <person name="Hamano K."/>
            <person name="Suezawa K."/>
            <person name="Otani M."/>
            <person name="Fukuda T."/>
            <person name="Manabe T."/>
            <person name="Gomi K."/>
            <person name="Tabuchi M."/>
            <person name="Akimitsu K."/>
            <person name="Kataoka I."/>
        </authorList>
    </citation>
    <scope>NUCLEOTIDE SEQUENCE [LARGE SCALE GENOMIC DNA]</scope>
    <source>
        <strain evidence="6">cv. Fuchu</strain>
    </source>
</reference>
<organism evidence="5 6">
    <name type="scientific">Actinidia rufa</name>
    <dbReference type="NCBI Taxonomy" id="165716"/>
    <lineage>
        <taxon>Eukaryota</taxon>
        <taxon>Viridiplantae</taxon>
        <taxon>Streptophyta</taxon>
        <taxon>Embryophyta</taxon>
        <taxon>Tracheophyta</taxon>
        <taxon>Spermatophyta</taxon>
        <taxon>Magnoliopsida</taxon>
        <taxon>eudicotyledons</taxon>
        <taxon>Gunneridae</taxon>
        <taxon>Pentapetalae</taxon>
        <taxon>asterids</taxon>
        <taxon>Ericales</taxon>
        <taxon>Actinidiaceae</taxon>
        <taxon>Actinidia</taxon>
    </lineage>
</organism>
<evidence type="ECO:0000256" key="4">
    <source>
        <dbReference type="ARBA" id="ARBA00023241"/>
    </source>
</evidence>
<evidence type="ECO:0000256" key="3">
    <source>
        <dbReference type="ARBA" id="ARBA00022679"/>
    </source>
</evidence>
<gene>
    <name evidence="5" type="ORF">Acr_23g0018120</name>
</gene>
<dbReference type="SUPFAM" id="SSF53756">
    <property type="entry name" value="UDP-Glycosyltransferase/glycogen phosphorylase"/>
    <property type="match status" value="1"/>
</dbReference>
<evidence type="ECO:0000313" key="6">
    <source>
        <dbReference type="Proteomes" id="UP000585474"/>
    </source>
</evidence>
<dbReference type="InterPro" id="IPR002213">
    <property type="entry name" value="UDP_glucos_trans"/>
</dbReference>
<protein>
    <submittedName>
        <fullName evidence="5">UDP-Glycosyltransferase superfamily protein</fullName>
    </submittedName>
</protein>
<evidence type="ECO:0000256" key="1">
    <source>
        <dbReference type="ARBA" id="ARBA00009995"/>
    </source>
</evidence>
<dbReference type="PANTHER" id="PTHR11926:SF1395">
    <property type="entry name" value="GLYCOSYLTRANSFERASE"/>
    <property type="match status" value="1"/>
</dbReference>
<dbReference type="FunFam" id="3.40.50.2000:FF:000152">
    <property type="entry name" value="Glycosyltransferase"/>
    <property type="match status" value="1"/>
</dbReference>
<dbReference type="OrthoDB" id="5835829at2759"/>
<dbReference type="EMBL" id="BJWL01000023">
    <property type="protein sequence ID" value="GFZ13427.1"/>
    <property type="molecule type" value="Genomic_DNA"/>
</dbReference>
<proteinExistence type="inferred from homology"/>
<dbReference type="CDD" id="cd03784">
    <property type="entry name" value="GT1_Gtf-like"/>
    <property type="match status" value="1"/>
</dbReference>
<dbReference type="GO" id="GO:0080044">
    <property type="term" value="F:quercetin 7-O-glucosyltransferase activity"/>
    <property type="evidence" value="ECO:0007669"/>
    <property type="project" value="TreeGrafter"/>
</dbReference>
<sequence length="411" mass="46682">MEPVHPDPTIGCHVVAMPYPGRGHINPMMNLCKLLVSRKDRIAITFVVTEEWLGILGSEPKPAKVRFATVPNVIPSERCRGTDFPSFFEAVMTKLQEPFERLLDWLEPSVIVYDTFLAWMVGVGNRRNIPVASLWTTPALAFMVLQHVDLMVQNGHFPLNLSEKGNEQIDYIPGIPPTRVEDLSTIFTDNEQVMHRLREAISFVPKAQYLLLTSIYELESHTIDALRNIIHIPIYSIGPAIPYFNLKDNDNDNDYVQWLDSQPKSSVLYVSQGSFLSVSKAQMDEIIVGVKNSGVRFLWVARGEASRMKELCGSDEGVVVPWCDQLKTIVEDWKIGWKVRRGIGKEEQLVTREEIAGLVRRVMDLESEEGKEMRKRAKELREICQRATLEGGSAETEIDAFIRDISLSYNH</sequence>
<keyword evidence="2" id="KW-0328">Glycosyltransferase</keyword>
<comment type="similarity">
    <text evidence="1">Belongs to the UDP-glycosyltransferase family.</text>
</comment>
<keyword evidence="4" id="KW-0284">Flavonoid biosynthesis</keyword>
<dbReference type="AlphaFoldDB" id="A0A7J0GRJ6"/>
<dbReference type="GO" id="GO:0009813">
    <property type="term" value="P:flavonoid biosynthetic process"/>
    <property type="evidence" value="ECO:0007669"/>
    <property type="project" value="UniProtKB-KW"/>
</dbReference>
<dbReference type="PANTHER" id="PTHR11926">
    <property type="entry name" value="GLUCOSYL/GLUCURONOSYL TRANSFERASES"/>
    <property type="match status" value="1"/>
</dbReference>
<evidence type="ECO:0000313" key="5">
    <source>
        <dbReference type="EMBL" id="GFZ13427.1"/>
    </source>
</evidence>
<dbReference type="Proteomes" id="UP000585474">
    <property type="component" value="Unassembled WGS sequence"/>
</dbReference>
<dbReference type="GO" id="GO:0080043">
    <property type="term" value="F:quercetin 3-O-glucosyltransferase activity"/>
    <property type="evidence" value="ECO:0007669"/>
    <property type="project" value="TreeGrafter"/>
</dbReference>